<dbReference type="SMART" id="SM00501">
    <property type="entry name" value="BRIGHT"/>
    <property type="match status" value="1"/>
</dbReference>
<feature type="domain" description="ARID" evidence="2">
    <location>
        <begin position="87"/>
        <end position="180"/>
    </location>
</feature>
<proteinExistence type="predicted"/>
<keyword evidence="4" id="KW-1185">Reference proteome</keyword>
<dbReference type="SUPFAM" id="SSF46774">
    <property type="entry name" value="ARID-like"/>
    <property type="match status" value="1"/>
</dbReference>
<evidence type="ECO:0000313" key="3">
    <source>
        <dbReference type="EMBL" id="KAF8672654.1"/>
    </source>
</evidence>
<feature type="compositionally biased region" description="Pro residues" evidence="1">
    <location>
        <begin position="1"/>
        <end position="10"/>
    </location>
</feature>
<dbReference type="AlphaFoldDB" id="A0A835EC57"/>
<feature type="region of interest" description="Disordered" evidence="1">
    <location>
        <begin position="1"/>
        <end position="49"/>
    </location>
</feature>
<evidence type="ECO:0000256" key="1">
    <source>
        <dbReference type="SAM" id="MobiDB-lite"/>
    </source>
</evidence>
<sequence>MVGSPAPPPSISDSSAAAFKSNASGLSPGLEPTQAASASPAAAAPPSPQPVRVPSVTLVAVLGVVGELLARGFLTRLEIRDAERTDARAPALFDRVLATFLAEARDPEAASRYPIPPPPLGDGSEVELLRVLLAVRAHGGFAGVASWAAVAEAVGLDTAAGTAVKILYRKYLDLLDQTLAKPLEVHKEVESSGSNGGRSRRSGSGKDKFLSSLTKDLKRKRDPFVGMLNAVRQVAKNPAEAGMKNYDPRGYLNTAVWLRRHMFAAECLSAERLEGMLNWVRHAAVNPAEPGLIGTDDSDDHRSTADMLRREMRANNIGSASSQVIRCYHACT</sequence>
<gene>
    <name evidence="3" type="ORF">HU200_049347</name>
</gene>
<dbReference type="Pfam" id="PF01388">
    <property type="entry name" value="ARID"/>
    <property type="match status" value="1"/>
</dbReference>
<evidence type="ECO:0000313" key="4">
    <source>
        <dbReference type="Proteomes" id="UP000636709"/>
    </source>
</evidence>
<comment type="caution">
    <text evidence="3">The sequence shown here is derived from an EMBL/GenBank/DDBJ whole genome shotgun (WGS) entry which is preliminary data.</text>
</comment>
<dbReference type="SMART" id="SM01014">
    <property type="entry name" value="ARID"/>
    <property type="match status" value="1"/>
</dbReference>
<feature type="compositionally biased region" description="Low complexity" evidence="1">
    <location>
        <begin position="32"/>
        <end position="42"/>
    </location>
</feature>
<dbReference type="GO" id="GO:0003677">
    <property type="term" value="F:DNA binding"/>
    <property type="evidence" value="ECO:0007669"/>
    <property type="project" value="InterPro"/>
</dbReference>
<organism evidence="3 4">
    <name type="scientific">Digitaria exilis</name>
    <dbReference type="NCBI Taxonomy" id="1010633"/>
    <lineage>
        <taxon>Eukaryota</taxon>
        <taxon>Viridiplantae</taxon>
        <taxon>Streptophyta</taxon>
        <taxon>Embryophyta</taxon>
        <taxon>Tracheophyta</taxon>
        <taxon>Spermatophyta</taxon>
        <taxon>Magnoliopsida</taxon>
        <taxon>Liliopsida</taxon>
        <taxon>Poales</taxon>
        <taxon>Poaceae</taxon>
        <taxon>PACMAD clade</taxon>
        <taxon>Panicoideae</taxon>
        <taxon>Panicodae</taxon>
        <taxon>Paniceae</taxon>
        <taxon>Anthephorinae</taxon>
        <taxon>Digitaria</taxon>
    </lineage>
</organism>
<dbReference type="EMBL" id="JACEFO010002219">
    <property type="protein sequence ID" value="KAF8672654.1"/>
    <property type="molecule type" value="Genomic_DNA"/>
</dbReference>
<evidence type="ECO:0000259" key="2">
    <source>
        <dbReference type="PROSITE" id="PS51011"/>
    </source>
</evidence>
<dbReference type="InterPro" id="IPR001606">
    <property type="entry name" value="ARID_dom"/>
</dbReference>
<feature type="region of interest" description="Disordered" evidence="1">
    <location>
        <begin position="187"/>
        <end position="208"/>
    </location>
</feature>
<dbReference type="InterPro" id="IPR036431">
    <property type="entry name" value="ARID_dom_sf"/>
</dbReference>
<dbReference type="Gene3D" id="1.10.150.60">
    <property type="entry name" value="ARID DNA-binding domain"/>
    <property type="match status" value="1"/>
</dbReference>
<protein>
    <recommendedName>
        <fullName evidence="2">ARID domain-containing protein</fullName>
    </recommendedName>
</protein>
<dbReference type="Proteomes" id="UP000636709">
    <property type="component" value="Unassembled WGS sequence"/>
</dbReference>
<dbReference type="PROSITE" id="PS51011">
    <property type="entry name" value="ARID"/>
    <property type="match status" value="1"/>
</dbReference>
<reference evidence="3" key="1">
    <citation type="submission" date="2020-07" db="EMBL/GenBank/DDBJ databases">
        <title>Genome sequence and genetic diversity analysis of an under-domesticated orphan crop, white fonio (Digitaria exilis).</title>
        <authorList>
            <person name="Bennetzen J.L."/>
            <person name="Chen S."/>
            <person name="Ma X."/>
            <person name="Wang X."/>
            <person name="Yssel A.E.J."/>
            <person name="Chaluvadi S.R."/>
            <person name="Johnson M."/>
            <person name="Gangashetty P."/>
            <person name="Hamidou F."/>
            <person name="Sanogo M.D."/>
            <person name="Zwaenepoel A."/>
            <person name="Wallace J."/>
            <person name="Van De Peer Y."/>
            <person name="Van Deynze A."/>
        </authorList>
    </citation>
    <scope>NUCLEOTIDE SEQUENCE</scope>
    <source>
        <tissue evidence="3">Leaves</tissue>
    </source>
</reference>
<name>A0A835EC57_9POAL</name>
<accession>A0A835EC57</accession>